<dbReference type="PANTHER" id="PTHR10434">
    <property type="entry name" value="1-ACYL-SN-GLYCEROL-3-PHOSPHATE ACYLTRANSFERASE"/>
    <property type="match status" value="1"/>
</dbReference>
<reference evidence="5 6" key="2">
    <citation type="journal article" date="2010" name="Stand. Genomic Sci.">
        <title>Complete genome sequence of Desulfohalobium retbaense type strain (HR(100)).</title>
        <authorList>
            <person name="Spring S."/>
            <person name="Nolan M."/>
            <person name="Lapidus A."/>
            <person name="Glavina Del Rio T."/>
            <person name="Copeland A."/>
            <person name="Tice H."/>
            <person name="Cheng J.F."/>
            <person name="Lucas S."/>
            <person name="Land M."/>
            <person name="Chen F."/>
            <person name="Bruce D."/>
            <person name="Goodwin L."/>
            <person name="Pitluck S."/>
            <person name="Ivanova N."/>
            <person name="Mavromatis K."/>
            <person name="Mikhailova N."/>
            <person name="Pati A."/>
            <person name="Chen A."/>
            <person name="Palaniappan K."/>
            <person name="Hauser L."/>
            <person name="Chang Y.J."/>
            <person name="Jeffries C.D."/>
            <person name="Munk C."/>
            <person name="Kiss H."/>
            <person name="Chain P."/>
            <person name="Han C."/>
            <person name="Brettin T."/>
            <person name="Detter J.C."/>
            <person name="Schuler E."/>
            <person name="Goker M."/>
            <person name="Rohde M."/>
            <person name="Bristow J."/>
            <person name="Eisen J.A."/>
            <person name="Markowitz V."/>
            <person name="Hugenholtz P."/>
            <person name="Kyrpides N.C."/>
            <person name="Klenk H.P."/>
        </authorList>
    </citation>
    <scope>NUCLEOTIDE SEQUENCE [LARGE SCALE GENOMIC DNA]</scope>
    <source>
        <strain evidence="5 6">DSM 5692</strain>
    </source>
</reference>
<dbReference type="GO" id="GO:0006654">
    <property type="term" value="P:phosphatidic acid biosynthetic process"/>
    <property type="evidence" value="ECO:0007669"/>
    <property type="project" value="TreeGrafter"/>
</dbReference>
<dbReference type="EMBL" id="CP001734">
    <property type="protein sequence ID" value="ACV68620.1"/>
    <property type="molecule type" value="Genomic_DNA"/>
</dbReference>
<dbReference type="HOGENOM" id="CLU_088175_0_0_7"/>
<name>C8X2H3_DESRD</name>
<evidence type="ECO:0000256" key="3">
    <source>
        <dbReference type="ARBA" id="ARBA00023315"/>
    </source>
</evidence>
<dbReference type="SMART" id="SM00563">
    <property type="entry name" value="PlsC"/>
    <property type="match status" value="1"/>
</dbReference>
<keyword evidence="3 5" id="KW-0012">Acyltransferase</keyword>
<dbReference type="OrthoDB" id="9809618at2"/>
<dbReference type="CDD" id="cd07989">
    <property type="entry name" value="LPLAT_AGPAT-like"/>
    <property type="match status" value="1"/>
</dbReference>
<dbReference type="RefSeq" id="WP_015751767.1">
    <property type="nucleotide sequence ID" value="NC_013223.1"/>
</dbReference>
<dbReference type="InterPro" id="IPR002123">
    <property type="entry name" value="Plipid/glycerol_acylTrfase"/>
</dbReference>
<gene>
    <name evidence="5" type="ordered locus">Dret_1332</name>
</gene>
<dbReference type="GO" id="GO:0003841">
    <property type="term" value="F:1-acylglycerol-3-phosphate O-acyltransferase activity"/>
    <property type="evidence" value="ECO:0007669"/>
    <property type="project" value="TreeGrafter"/>
</dbReference>
<evidence type="ECO:0000256" key="2">
    <source>
        <dbReference type="ARBA" id="ARBA00022679"/>
    </source>
</evidence>
<feature type="domain" description="Phospholipid/glycerol acyltransferase" evidence="4">
    <location>
        <begin position="88"/>
        <end position="205"/>
    </location>
</feature>
<dbReference type="Proteomes" id="UP000001052">
    <property type="component" value="Chromosome"/>
</dbReference>
<dbReference type="STRING" id="485915.Dret_1332"/>
<reference evidence="6" key="1">
    <citation type="submission" date="2009-09" db="EMBL/GenBank/DDBJ databases">
        <title>The complete chromosome of Desulfohalobium retbaense DSM 5692.</title>
        <authorList>
            <consortium name="US DOE Joint Genome Institute (JGI-PGF)"/>
            <person name="Lucas S."/>
            <person name="Copeland A."/>
            <person name="Lapidus A."/>
            <person name="Glavina del Rio T."/>
            <person name="Dalin E."/>
            <person name="Tice H."/>
            <person name="Bruce D."/>
            <person name="Goodwin L."/>
            <person name="Pitluck S."/>
            <person name="Kyrpides N."/>
            <person name="Mavromatis K."/>
            <person name="Ivanova N."/>
            <person name="Mikhailova N."/>
            <person name="Munk A.C."/>
            <person name="Brettin T."/>
            <person name="Detter J.C."/>
            <person name="Han C."/>
            <person name="Tapia R."/>
            <person name="Larimer F."/>
            <person name="Land M."/>
            <person name="Hauser L."/>
            <person name="Markowitz V."/>
            <person name="Cheng J.-F."/>
            <person name="Hugenholtz P."/>
            <person name="Woyke T."/>
            <person name="Wu D."/>
            <person name="Spring S."/>
            <person name="Klenk H.-P."/>
            <person name="Eisen J.A."/>
        </authorList>
    </citation>
    <scope>NUCLEOTIDE SEQUENCE [LARGE SCALE GENOMIC DNA]</scope>
    <source>
        <strain evidence="6">DSM 5692</strain>
    </source>
</reference>
<organism evidence="5 6">
    <name type="scientific">Desulfohalobium retbaense (strain ATCC 49708 / DSM 5692 / JCM 16813 / HR100)</name>
    <dbReference type="NCBI Taxonomy" id="485915"/>
    <lineage>
        <taxon>Bacteria</taxon>
        <taxon>Pseudomonadati</taxon>
        <taxon>Thermodesulfobacteriota</taxon>
        <taxon>Desulfovibrionia</taxon>
        <taxon>Desulfovibrionales</taxon>
        <taxon>Desulfohalobiaceae</taxon>
        <taxon>Desulfohalobium</taxon>
    </lineage>
</organism>
<evidence type="ECO:0000313" key="6">
    <source>
        <dbReference type="Proteomes" id="UP000001052"/>
    </source>
</evidence>
<dbReference type="AlphaFoldDB" id="C8X2H3"/>
<protein>
    <submittedName>
        <fullName evidence="5">Phospholipid/glycerol acyltransferase</fullName>
    </submittedName>
</protein>
<accession>C8X2H3</accession>
<sequence>MSIPPIARIPYTSPAVSPSPLARRAPSLAFYPGMLRIIFQAARLAKRGRYNKAEWIQSSLRTVALLERVGVRLEIKGTEQLASLQYPCVFIANHMSTLETFVLPSLLRPHAPLTFVVKRSLVTYPVFKHVMRSRDPIVVDRENPRADLKTVLEGGEQRLKNGISVVVFPQSTRSVRIDAQQFNSIGIKLARRAGVPVVPIALKSDAWGAGRLIKDFGPIDPKKTVHFHFGTPMQVHGNGKSEHQAVLAFIQERIETWLKQDAAQGS</sequence>
<keyword evidence="6" id="KW-1185">Reference proteome</keyword>
<dbReference type="SUPFAM" id="SSF69593">
    <property type="entry name" value="Glycerol-3-phosphate (1)-acyltransferase"/>
    <property type="match status" value="1"/>
</dbReference>
<dbReference type="PANTHER" id="PTHR10434:SF40">
    <property type="entry name" value="1-ACYL-SN-GLYCEROL-3-PHOSPHATE ACYLTRANSFERASE"/>
    <property type="match status" value="1"/>
</dbReference>
<proteinExistence type="predicted"/>
<keyword evidence="2" id="KW-0808">Transferase</keyword>
<evidence type="ECO:0000313" key="5">
    <source>
        <dbReference type="EMBL" id="ACV68620.1"/>
    </source>
</evidence>
<evidence type="ECO:0000259" key="4">
    <source>
        <dbReference type="SMART" id="SM00563"/>
    </source>
</evidence>
<dbReference type="eggNOG" id="COG0204">
    <property type="taxonomic scope" value="Bacteria"/>
</dbReference>
<dbReference type="Pfam" id="PF01553">
    <property type="entry name" value="Acyltransferase"/>
    <property type="match status" value="1"/>
</dbReference>
<dbReference type="KEGG" id="drt:Dret_1332"/>
<comment type="pathway">
    <text evidence="1">Lipid metabolism.</text>
</comment>
<evidence type="ECO:0000256" key="1">
    <source>
        <dbReference type="ARBA" id="ARBA00005189"/>
    </source>
</evidence>